<feature type="domain" description="CENP-V/GFA" evidence="5">
    <location>
        <begin position="8"/>
        <end position="122"/>
    </location>
</feature>
<gene>
    <name evidence="6" type="ORF">SBA_ch1_29200</name>
</gene>
<dbReference type="Proteomes" id="UP001059971">
    <property type="component" value="Chromosome 1"/>
</dbReference>
<dbReference type="PANTHER" id="PTHR33337:SF40">
    <property type="entry name" value="CENP-V_GFA DOMAIN-CONTAINING PROTEIN-RELATED"/>
    <property type="match status" value="1"/>
</dbReference>
<keyword evidence="3" id="KW-0862">Zinc</keyword>
<dbReference type="InterPro" id="IPR006913">
    <property type="entry name" value="CENP-V/GFA"/>
</dbReference>
<evidence type="ECO:0000256" key="3">
    <source>
        <dbReference type="ARBA" id="ARBA00022833"/>
    </source>
</evidence>
<evidence type="ECO:0000313" key="6">
    <source>
        <dbReference type="EMBL" id="BBF70720.1"/>
    </source>
</evidence>
<evidence type="ECO:0000313" key="7">
    <source>
        <dbReference type="Proteomes" id="UP001059971"/>
    </source>
</evidence>
<keyword evidence="7" id="KW-1185">Reference proteome</keyword>
<dbReference type="Gene3D" id="3.90.1590.10">
    <property type="entry name" value="glutathione-dependent formaldehyde- activating enzyme (gfa)"/>
    <property type="match status" value="1"/>
</dbReference>
<dbReference type="SUPFAM" id="SSF51316">
    <property type="entry name" value="Mss4-like"/>
    <property type="match status" value="1"/>
</dbReference>
<sequence>MQGSKPMVTGRCQCGAIRYEATGEPAYSAICHCSDCRASAGAPMVGWALFPEDAVTITGDPVRYQSSDNATRHFCGTCGTGLFYTNPVVFPGAIDIQSATLDDAAALPPEGHVQMADAVPWMATAHELPKYDRYPDGP</sequence>
<reference evidence="6" key="1">
    <citation type="submission" date="2018-07" db="EMBL/GenBank/DDBJ databases">
        <title>Complete genome sequence of Sphingomonas bisphenolicum strain AO1, a bisphenol A degradative bacterium isolated from Japanese farm field.</title>
        <authorList>
            <person name="Murakami M."/>
            <person name="Koh M."/>
            <person name="Koba S."/>
            <person name="Matsumura Y."/>
        </authorList>
    </citation>
    <scope>NUCLEOTIDE SEQUENCE</scope>
    <source>
        <strain evidence="6">AO1</strain>
    </source>
</reference>
<evidence type="ECO:0000259" key="5">
    <source>
        <dbReference type="PROSITE" id="PS51891"/>
    </source>
</evidence>
<organism evidence="6 7">
    <name type="scientific">Sphingomonas bisphenolicum</name>
    <dbReference type="NCBI Taxonomy" id="296544"/>
    <lineage>
        <taxon>Bacteria</taxon>
        <taxon>Pseudomonadati</taxon>
        <taxon>Pseudomonadota</taxon>
        <taxon>Alphaproteobacteria</taxon>
        <taxon>Sphingomonadales</taxon>
        <taxon>Sphingomonadaceae</taxon>
        <taxon>Sphingomonas</taxon>
    </lineage>
</organism>
<comment type="similarity">
    <text evidence="1">Belongs to the Gfa family.</text>
</comment>
<evidence type="ECO:0000256" key="1">
    <source>
        <dbReference type="ARBA" id="ARBA00005495"/>
    </source>
</evidence>
<keyword evidence="2" id="KW-0479">Metal-binding</keyword>
<dbReference type="EMBL" id="AP018817">
    <property type="protein sequence ID" value="BBF70720.1"/>
    <property type="molecule type" value="Genomic_DNA"/>
</dbReference>
<dbReference type="PANTHER" id="PTHR33337">
    <property type="entry name" value="GFA DOMAIN-CONTAINING PROTEIN"/>
    <property type="match status" value="1"/>
</dbReference>
<protein>
    <recommendedName>
        <fullName evidence="5">CENP-V/GFA domain-containing protein</fullName>
    </recommendedName>
</protein>
<dbReference type="PROSITE" id="PS51891">
    <property type="entry name" value="CENP_V_GFA"/>
    <property type="match status" value="1"/>
</dbReference>
<dbReference type="Pfam" id="PF04828">
    <property type="entry name" value="GFA"/>
    <property type="match status" value="1"/>
</dbReference>
<dbReference type="InterPro" id="IPR011057">
    <property type="entry name" value="Mss4-like_sf"/>
</dbReference>
<keyword evidence="4" id="KW-0456">Lyase</keyword>
<proteinExistence type="inferred from homology"/>
<evidence type="ECO:0000256" key="2">
    <source>
        <dbReference type="ARBA" id="ARBA00022723"/>
    </source>
</evidence>
<evidence type="ECO:0000256" key="4">
    <source>
        <dbReference type="ARBA" id="ARBA00023239"/>
    </source>
</evidence>
<accession>A0ABM7G3Y2</accession>
<name>A0ABM7G3Y2_9SPHN</name>